<dbReference type="PANTHER" id="PTHR37817:SF1">
    <property type="entry name" value="N-ACETYLTRANSFERASE EIS"/>
    <property type="match status" value="1"/>
</dbReference>
<keyword evidence="2" id="KW-0012">Acyltransferase</keyword>
<dbReference type="EMBL" id="CP097899">
    <property type="protein sequence ID" value="URN96014.1"/>
    <property type="molecule type" value="Genomic_DNA"/>
</dbReference>
<gene>
    <name evidence="2" type="ORF">NAG76_07230</name>
</gene>
<dbReference type="PROSITE" id="PS51186">
    <property type="entry name" value="GNAT"/>
    <property type="match status" value="1"/>
</dbReference>
<dbReference type="Gene3D" id="3.30.1050.10">
    <property type="entry name" value="SCP2 sterol-binding domain"/>
    <property type="match status" value="1"/>
</dbReference>
<reference evidence="2" key="1">
    <citation type="submission" date="2022-05" db="EMBL/GenBank/DDBJ databases">
        <title>Novel bacterial taxa in a minimal lignocellulolytic consortium and its capacity to transform plastics disclosed by genome-resolved metagenomics.</title>
        <authorList>
            <person name="Rodriguez C.A.D."/>
            <person name="Diaz-Garcia L."/>
            <person name="Herrera K."/>
            <person name="Tarazona N.A."/>
            <person name="Sproer C."/>
            <person name="Overmann J."/>
            <person name="Jimenez D.J."/>
        </authorList>
    </citation>
    <scope>NUCLEOTIDE SEQUENCE</scope>
    <source>
        <strain evidence="2">MAG5</strain>
    </source>
</reference>
<dbReference type="InterPro" id="IPR036527">
    <property type="entry name" value="SCP2_sterol-bd_dom_sf"/>
</dbReference>
<proteinExistence type="predicted"/>
<dbReference type="Pfam" id="PF13530">
    <property type="entry name" value="SCP2_2"/>
    <property type="match status" value="1"/>
</dbReference>
<dbReference type="InterPro" id="IPR051554">
    <property type="entry name" value="Acetyltransferase_Eis"/>
</dbReference>
<dbReference type="Proteomes" id="UP001056756">
    <property type="component" value="Chromosome"/>
</dbReference>
<organism evidence="2 3">
    <name type="scientific">Candidatus Pristimantibacillus lignocellulolyticus</name>
    <dbReference type="NCBI Taxonomy" id="2994561"/>
    <lineage>
        <taxon>Bacteria</taxon>
        <taxon>Bacillati</taxon>
        <taxon>Bacillota</taxon>
        <taxon>Bacilli</taxon>
        <taxon>Bacillales</taxon>
        <taxon>Paenibacillaceae</taxon>
        <taxon>Candidatus Pristimantibacillus</taxon>
    </lineage>
</organism>
<dbReference type="InterPro" id="IPR025559">
    <property type="entry name" value="Eis_dom"/>
</dbReference>
<evidence type="ECO:0000313" key="2">
    <source>
        <dbReference type="EMBL" id="URN96014.1"/>
    </source>
</evidence>
<dbReference type="EC" id="2.3.1.-" evidence="2"/>
<feature type="domain" description="N-acetyltransferase" evidence="1">
    <location>
        <begin position="4"/>
        <end position="152"/>
    </location>
</feature>
<keyword evidence="2" id="KW-0808">Transferase</keyword>
<dbReference type="Pfam" id="PF13527">
    <property type="entry name" value="Acetyltransf_9"/>
    <property type="match status" value="1"/>
</dbReference>
<protein>
    <submittedName>
        <fullName evidence="2">GNAT family N-acetyltransferase</fullName>
        <ecNumber evidence="2">2.3.1.-</ecNumber>
    </submittedName>
</protein>
<dbReference type="PANTHER" id="PTHR37817">
    <property type="entry name" value="N-ACETYLTRANSFERASE EIS"/>
    <property type="match status" value="1"/>
</dbReference>
<dbReference type="InterPro" id="IPR041380">
    <property type="entry name" value="Acetyltransf_17"/>
</dbReference>
<dbReference type="Gene3D" id="3.40.630.30">
    <property type="match status" value="2"/>
</dbReference>
<dbReference type="InterPro" id="IPR016181">
    <property type="entry name" value="Acyl_CoA_acyltransferase"/>
</dbReference>
<dbReference type="KEGG" id="plig:NAG76_07230"/>
<dbReference type="SUPFAM" id="SSF55729">
    <property type="entry name" value="Acyl-CoA N-acyltransferases (Nat)"/>
    <property type="match status" value="1"/>
</dbReference>
<dbReference type="Pfam" id="PF17668">
    <property type="entry name" value="Acetyltransf_17"/>
    <property type="match status" value="1"/>
</dbReference>
<evidence type="ECO:0000313" key="3">
    <source>
        <dbReference type="Proteomes" id="UP001056756"/>
    </source>
</evidence>
<dbReference type="GO" id="GO:0030649">
    <property type="term" value="P:aminoglycoside antibiotic catabolic process"/>
    <property type="evidence" value="ECO:0007669"/>
    <property type="project" value="TreeGrafter"/>
</dbReference>
<dbReference type="InterPro" id="IPR000182">
    <property type="entry name" value="GNAT_dom"/>
</dbReference>
<sequence>MSDIILRKLIVSDFEQSVNLASYSFQYPLSPEQIEERRDRFDSDLEDRYGVFEEDELCAQASLLHLNIHVGGKLMKMGGVAGVCTAPEQRRNGYVATIIEKLLQEMRSNGETISMLHPFSFAFYRKYGWETYIEYKRYEMNSEHLTSILRKERLRERIGKVSRVNNYDELLPVYECYAAKFNGMLQRDLDWWKKRIATRKTGFKAIYRSDEGKAEGYVLYNIINNVMTIHELVAVTANAENELWYFIAQHDSMLEVVKWTAPSDDTFTFRIDNPRLKQEIVPYFMARIVDFESFISLYPFVTADHSDTFTIEITDEYATWNAGVFKLHIETDGVAHVERLIEAEDIESDLKIDIGALTATLLNYQKLEALKKFGRISGNKAKVNRFQNRISEQTSYLSDFF</sequence>
<name>A0A9J6ZIQ4_9BACL</name>
<dbReference type="GO" id="GO:0034069">
    <property type="term" value="F:aminoglycoside N-acetyltransferase activity"/>
    <property type="evidence" value="ECO:0007669"/>
    <property type="project" value="TreeGrafter"/>
</dbReference>
<dbReference type="AlphaFoldDB" id="A0A9J6ZIQ4"/>
<accession>A0A9J6ZIQ4</accession>
<dbReference type="SUPFAM" id="SSF55718">
    <property type="entry name" value="SCP-like"/>
    <property type="match status" value="1"/>
</dbReference>
<evidence type="ECO:0000259" key="1">
    <source>
        <dbReference type="PROSITE" id="PS51186"/>
    </source>
</evidence>